<sequence length="206" mass="23889">MLLIIQNGYITPYIYRYLDDDYEIVKSFDTDVSKIDMDKYSVVIILGGYQSVVDIEKYSYLLNVIELIKKCLDLKKPIFGICLGFQLIAYALGCEIKSSGKLNVGYNTSVLGYDNIFRCHIDYIVPNDKIIVMEYFDGMPYLYRYQNQAYAIQCHPDIAPECVRKYSNDTESHEYALRNKDTINKNNSAIIKYILDLLRNSNQNNV</sequence>
<dbReference type="Gene3D" id="3.40.50.880">
    <property type="match status" value="1"/>
</dbReference>
<dbReference type="SUPFAM" id="SSF52317">
    <property type="entry name" value="Class I glutamine amidotransferase-like"/>
    <property type="match status" value="1"/>
</dbReference>
<protein>
    <recommendedName>
        <fullName evidence="1">Glutamine amidotransferase domain-containing protein</fullName>
    </recommendedName>
</protein>
<dbReference type="InterPro" id="IPR029062">
    <property type="entry name" value="Class_I_gatase-like"/>
</dbReference>
<evidence type="ECO:0000313" key="3">
    <source>
        <dbReference type="Proteomes" id="UP000241365"/>
    </source>
</evidence>
<dbReference type="PANTHER" id="PTHR42695:SF5">
    <property type="entry name" value="GLUTAMINE AMIDOTRANSFERASE YLR126C-RELATED"/>
    <property type="match status" value="1"/>
</dbReference>
<dbReference type="PANTHER" id="PTHR42695">
    <property type="entry name" value="GLUTAMINE AMIDOTRANSFERASE YLR126C-RELATED"/>
    <property type="match status" value="1"/>
</dbReference>
<dbReference type="GeneID" id="80512750"/>
<dbReference type="RefSeq" id="YP_010776139.1">
    <property type="nucleotide sequence ID" value="NC_075034.1"/>
</dbReference>
<dbReference type="KEGG" id="vg:80512750"/>
<accession>A0A167R7D8</accession>
<keyword evidence="3" id="KW-1185">Reference proteome</keyword>
<reference evidence="2 3" key="1">
    <citation type="journal article" date="2016" name="Genome Announc.">
        <title>Complete Genome Sequence of a New Megavirus Family Member Isolated from an Inland Water Lake for the First Time in India.</title>
        <authorList>
            <person name="Chatterjee A."/>
            <person name="Ali F."/>
            <person name="Bange D."/>
            <person name="Kondabagil K."/>
        </authorList>
    </citation>
    <scope>NUCLEOTIDE SEQUENCE [LARGE SCALE GENOMIC DNA]</scope>
    <source>
        <strain evidence="2">1</strain>
    </source>
</reference>
<dbReference type="InterPro" id="IPR017926">
    <property type="entry name" value="GATASE"/>
</dbReference>
<evidence type="ECO:0000313" key="2">
    <source>
        <dbReference type="EMBL" id="ANB50388.1"/>
    </source>
</evidence>
<organism evidence="2 3">
    <name type="scientific">Powai lake megavirus</name>
    <dbReference type="NCBI Taxonomy" id="1842663"/>
    <lineage>
        <taxon>Viruses</taxon>
        <taxon>Varidnaviria</taxon>
        <taxon>Bamfordvirae</taxon>
        <taxon>Nucleocytoviricota</taxon>
        <taxon>Megaviricetes</taxon>
        <taxon>Imitervirales</taxon>
        <taxon>Mimiviridae</taxon>
        <taxon>Megamimivirinae</taxon>
        <taxon>Megavirus</taxon>
        <taxon>Megavirus powaiense</taxon>
    </lineage>
</organism>
<feature type="domain" description="Glutamine amidotransferase" evidence="1">
    <location>
        <begin position="25"/>
        <end position="169"/>
    </location>
</feature>
<evidence type="ECO:0000259" key="1">
    <source>
        <dbReference type="Pfam" id="PF00117"/>
    </source>
</evidence>
<name>A0A167R7D8_9VIRU</name>
<dbReference type="Proteomes" id="UP000241365">
    <property type="component" value="Segment"/>
</dbReference>
<dbReference type="Pfam" id="PF00117">
    <property type="entry name" value="GATase"/>
    <property type="match status" value="1"/>
</dbReference>
<dbReference type="EMBL" id="KU877344">
    <property type="protein sequence ID" value="ANB50388.1"/>
    <property type="molecule type" value="Genomic_DNA"/>
</dbReference>
<dbReference type="InterPro" id="IPR044992">
    <property type="entry name" value="ChyE-like"/>
</dbReference>
<proteinExistence type="predicted"/>
<dbReference type="PROSITE" id="PS51273">
    <property type="entry name" value="GATASE_TYPE_1"/>
    <property type="match status" value="1"/>
</dbReference>